<organism evidence="1 2">
    <name type="scientific">Eumeta variegata</name>
    <name type="common">Bagworm moth</name>
    <name type="synonym">Eumeta japonica</name>
    <dbReference type="NCBI Taxonomy" id="151549"/>
    <lineage>
        <taxon>Eukaryota</taxon>
        <taxon>Metazoa</taxon>
        <taxon>Ecdysozoa</taxon>
        <taxon>Arthropoda</taxon>
        <taxon>Hexapoda</taxon>
        <taxon>Insecta</taxon>
        <taxon>Pterygota</taxon>
        <taxon>Neoptera</taxon>
        <taxon>Endopterygota</taxon>
        <taxon>Lepidoptera</taxon>
        <taxon>Glossata</taxon>
        <taxon>Ditrysia</taxon>
        <taxon>Tineoidea</taxon>
        <taxon>Psychidae</taxon>
        <taxon>Oiketicinae</taxon>
        <taxon>Eumeta</taxon>
    </lineage>
</organism>
<comment type="caution">
    <text evidence="1">The sequence shown here is derived from an EMBL/GenBank/DDBJ whole genome shotgun (WGS) entry which is preliminary data.</text>
</comment>
<dbReference type="Proteomes" id="UP000299102">
    <property type="component" value="Unassembled WGS sequence"/>
</dbReference>
<dbReference type="EMBL" id="BGZK01000144">
    <property type="protein sequence ID" value="GBP22834.1"/>
    <property type="molecule type" value="Genomic_DNA"/>
</dbReference>
<proteinExistence type="predicted"/>
<reference evidence="1 2" key="1">
    <citation type="journal article" date="2019" name="Commun. Biol.">
        <title>The bagworm genome reveals a unique fibroin gene that provides high tensile strength.</title>
        <authorList>
            <person name="Kono N."/>
            <person name="Nakamura H."/>
            <person name="Ohtoshi R."/>
            <person name="Tomita M."/>
            <person name="Numata K."/>
            <person name="Arakawa K."/>
        </authorList>
    </citation>
    <scope>NUCLEOTIDE SEQUENCE [LARGE SCALE GENOMIC DNA]</scope>
</reference>
<evidence type="ECO:0000313" key="1">
    <source>
        <dbReference type="EMBL" id="GBP22834.1"/>
    </source>
</evidence>
<gene>
    <name evidence="1" type="ORF">EVAR_17188_1</name>
</gene>
<evidence type="ECO:0000313" key="2">
    <source>
        <dbReference type="Proteomes" id="UP000299102"/>
    </source>
</evidence>
<accession>A0A4C1UAB8</accession>
<protein>
    <submittedName>
        <fullName evidence="1">Uncharacterized protein</fullName>
    </submittedName>
</protein>
<name>A0A4C1UAB8_EUMVA</name>
<dbReference type="AlphaFoldDB" id="A0A4C1UAB8"/>
<sequence length="77" mass="8409">MYPPMTSSFQIEGLEPLALRAVRGRSGLLTTIVTMQRPCPETTIEGFEPPALCAVHGRSGLLTITVATRRQRPETKA</sequence>
<keyword evidence="2" id="KW-1185">Reference proteome</keyword>